<feature type="compositionally biased region" description="Basic and acidic residues" evidence="1">
    <location>
        <begin position="155"/>
        <end position="171"/>
    </location>
</feature>
<feature type="region of interest" description="Disordered" evidence="1">
    <location>
        <begin position="19"/>
        <end position="179"/>
    </location>
</feature>
<evidence type="ECO:0000313" key="3">
    <source>
        <dbReference type="Proteomes" id="UP001642487"/>
    </source>
</evidence>
<keyword evidence="3" id="KW-1185">Reference proteome</keyword>
<name>A0ABP0YFA8_9ROSI</name>
<dbReference type="Proteomes" id="UP001642487">
    <property type="component" value="Chromosome 3"/>
</dbReference>
<evidence type="ECO:0000256" key="1">
    <source>
        <dbReference type="SAM" id="MobiDB-lite"/>
    </source>
</evidence>
<feature type="compositionally biased region" description="Basic and acidic residues" evidence="1">
    <location>
        <begin position="265"/>
        <end position="277"/>
    </location>
</feature>
<dbReference type="PANTHER" id="PTHR33472:SF28">
    <property type="entry name" value="BROMO AND FHA DOMAIN-CONTAINING PROTEIN DDB_G0267958"/>
    <property type="match status" value="1"/>
</dbReference>
<protein>
    <submittedName>
        <fullName evidence="2">Uncharacterized protein</fullName>
    </submittedName>
</protein>
<organism evidence="2 3">
    <name type="scientific">Citrullus colocynthis</name>
    <name type="common">colocynth</name>
    <dbReference type="NCBI Taxonomy" id="252529"/>
    <lineage>
        <taxon>Eukaryota</taxon>
        <taxon>Viridiplantae</taxon>
        <taxon>Streptophyta</taxon>
        <taxon>Embryophyta</taxon>
        <taxon>Tracheophyta</taxon>
        <taxon>Spermatophyta</taxon>
        <taxon>Magnoliopsida</taxon>
        <taxon>eudicotyledons</taxon>
        <taxon>Gunneridae</taxon>
        <taxon>Pentapetalae</taxon>
        <taxon>rosids</taxon>
        <taxon>fabids</taxon>
        <taxon>Cucurbitales</taxon>
        <taxon>Cucurbitaceae</taxon>
        <taxon>Benincaseae</taxon>
        <taxon>Citrullus</taxon>
    </lineage>
</organism>
<reference evidence="2 3" key="1">
    <citation type="submission" date="2024-03" db="EMBL/GenBank/DDBJ databases">
        <authorList>
            <person name="Gkanogiannis A."/>
            <person name="Becerra Lopez-Lavalle L."/>
        </authorList>
    </citation>
    <scope>NUCLEOTIDE SEQUENCE [LARGE SCALE GENOMIC DNA]</scope>
</reference>
<dbReference type="EMBL" id="OZ021737">
    <property type="protein sequence ID" value="CAK9319183.1"/>
    <property type="molecule type" value="Genomic_DNA"/>
</dbReference>
<proteinExistence type="predicted"/>
<evidence type="ECO:0000313" key="2">
    <source>
        <dbReference type="EMBL" id="CAK9319183.1"/>
    </source>
</evidence>
<sequence length="290" mass="30972">MANLPRFGRTWQRLSAIARPAPAAAQPASVPEPEILPLAPTTQTLQPFEPNLPAAAAPPSSPVREPTPRISSPAKKAASPTTSPEYEATVVSVASLPLKPAQSPPVSPPSKSSDPRHSISPNSYKKPHKPTTPPLSPLAMPKSVDVTTIQSGIKPEVEQKSGPYKKPDRQTEYGSGKTSLNQQAEAINLAGHNVGAVMEISQFSDKRLGGEVIRKIETESGVRHENDEEKTRRATGFPMTPILNSNFQEVNNSVMYNSSCSGRDPGLHLDFSGKSKDNGATVDGGEKSIY</sequence>
<feature type="compositionally biased region" description="Low complexity" evidence="1">
    <location>
        <begin position="19"/>
        <end position="33"/>
    </location>
</feature>
<feature type="region of interest" description="Disordered" evidence="1">
    <location>
        <begin position="261"/>
        <end position="290"/>
    </location>
</feature>
<dbReference type="PANTHER" id="PTHR33472">
    <property type="entry name" value="OS01G0106600 PROTEIN"/>
    <property type="match status" value="1"/>
</dbReference>
<accession>A0ABP0YFA8</accession>
<gene>
    <name evidence="2" type="ORF">CITCOLO1_LOCUS11177</name>
</gene>